<sequence>MHWKKLFSAALVIVALGIAKCCGAEAQGFIIRIRSGGDSIYVDASGSHSLELPMTSTEAKSMLLLNYSSLYIKPRLLRVHAKFSVSFPPTPQAQPFTLTINATSSQVGGAEATALEVAFKTPNGTARLVLAGSSSFVDVVLKTSLSGKLELDKGLLPQELQAQLPMLVAMLQQVRPEDLNKQLAMAGVGWLRVESLSVRLNELGASFEIPFSASIEVDYIGYALTYNMSLDTVKSYVQVVKSVNSSTVFTLGITQEAIEAVFNATYHAENLEEVVKSITMFNMEVLLKSMTYAMPVFSPLTPQTTRVQQPYVGAAEALQYYLGLAPLPSNSTAVIRVEVGSLAISIDVKNLRLTHRDGTEKAVGAVMAFADALKSFGIGVNVESEVPYDEGYRKTLAEANARLIETLLGGYTGITSTLPLASTPLGKTATVTVVKTLPTTLTTIVIAIRTVAVGTTSTILATVTEQNYIATVAIGAVLLAIGIAIGYLIKKR</sequence>
<reference evidence="2" key="1">
    <citation type="journal article" date="2020" name="mSystems">
        <title>Genome- and Community-Level Interaction Insights into Carbon Utilization and Element Cycling Functions of Hydrothermarchaeota in Hydrothermal Sediment.</title>
        <authorList>
            <person name="Zhou Z."/>
            <person name="Liu Y."/>
            <person name="Xu W."/>
            <person name="Pan J."/>
            <person name="Luo Z.H."/>
            <person name="Li M."/>
        </authorList>
    </citation>
    <scope>NUCLEOTIDE SEQUENCE [LARGE SCALE GENOMIC DNA]</scope>
    <source>
        <strain evidence="2">SpSt-732</strain>
    </source>
</reference>
<accession>A0A7C4BCP1</accession>
<protein>
    <submittedName>
        <fullName evidence="2">Uncharacterized protein</fullName>
    </submittedName>
</protein>
<name>A0A7C4BCP1_9CREN</name>
<dbReference type="EMBL" id="DTFF01000062">
    <property type="protein sequence ID" value="HGI88111.1"/>
    <property type="molecule type" value="Genomic_DNA"/>
</dbReference>
<evidence type="ECO:0000313" key="2">
    <source>
        <dbReference type="EMBL" id="HGI88111.1"/>
    </source>
</evidence>
<dbReference type="AlphaFoldDB" id="A0A7C4BCP1"/>
<evidence type="ECO:0000256" key="1">
    <source>
        <dbReference type="SAM" id="Phobius"/>
    </source>
</evidence>
<keyword evidence="1" id="KW-0472">Membrane</keyword>
<feature type="transmembrane region" description="Helical" evidence="1">
    <location>
        <begin position="468"/>
        <end position="489"/>
    </location>
</feature>
<proteinExistence type="predicted"/>
<organism evidence="2">
    <name type="scientific">Ignisphaera aggregans</name>
    <dbReference type="NCBI Taxonomy" id="334771"/>
    <lineage>
        <taxon>Archaea</taxon>
        <taxon>Thermoproteota</taxon>
        <taxon>Thermoprotei</taxon>
        <taxon>Desulfurococcales</taxon>
        <taxon>Desulfurococcaceae</taxon>
        <taxon>Ignisphaera</taxon>
    </lineage>
</organism>
<keyword evidence="1" id="KW-0812">Transmembrane</keyword>
<gene>
    <name evidence="2" type="ORF">ENV14_06980</name>
</gene>
<keyword evidence="1" id="KW-1133">Transmembrane helix</keyword>
<comment type="caution">
    <text evidence="2">The sequence shown here is derived from an EMBL/GenBank/DDBJ whole genome shotgun (WGS) entry which is preliminary data.</text>
</comment>